<dbReference type="GO" id="GO:0004534">
    <property type="term" value="F:5'-3' RNA exonuclease activity"/>
    <property type="evidence" value="ECO:0007669"/>
    <property type="project" value="TreeGrafter"/>
</dbReference>
<comment type="caution">
    <text evidence="2">The sequence shown here is derived from an EMBL/GenBank/DDBJ whole genome shotgun (WGS) entry which is preliminary data.</text>
</comment>
<dbReference type="InterPro" id="IPR052018">
    <property type="entry name" value="PHP_domain"/>
</dbReference>
<keyword evidence="3" id="KW-1185">Reference proteome</keyword>
<dbReference type="OrthoDB" id="9804333at2"/>
<dbReference type="SMART" id="SM00481">
    <property type="entry name" value="POLIIIAc"/>
    <property type="match status" value="1"/>
</dbReference>
<proteinExistence type="predicted"/>
<dbReference type="STRING" id="1294263.JCM21531_3191"/>
<accession>W4V8C0</accession>
<evidence type="ECO:0000259" key="1">
    <source>
        <dbReference type="SMART" id="SM00481"/>
    </source>
</evidence>
<evidence type="ECO:0000313" key="3">
    <source>
        <dbReference type="Proteomes" id="UP000019109"/>
    </source>
</evidence>
<dbReference type="SUPFAM" id="SSF89550">
    <property type="entry name" value="PHP domain-like"/>
    <property type="match status" value="1"/>
</dbReference>
<dbReference type="PANTHER" id="PTHR42924">
    <property type="entry name" value="EXONUCLEASE"/>
    <property type="match status" value="1"/>
</dbReference>
<dbReference type="InterPro" id="IPR016195">
    <property type="entry name" value="Pol/histidinol_Pase-like"/>
</dbReference>
<evidence type="ECO:0000313" key="2">
    <source>
        <dbReference type="EMBL" id="GAE89645.1"/>
    </source>
</evidence>
<dbReference type="Pfam" id="PF02811">
    <property type="entry name" value="PHP"/>
    <property type="match status" value="1"/>
</dbReference>
<dbReference type="Gene3D" id="3.20.20.140">
    <property type="entry name" value="Metal-dependent hydrolases"/>
    <property type="match status" value="1"/>
</dbReference>
<dbReference type="GO" id="GO:0035312">
    <property type="term" value="F:5'-3' DNA exonuclease activity"/>
    <property type="evidence" value="ECO:0007669"/>
    <property type="project" value="TreeGrafter"/>
</dbReference>
<dbReference type="InterPro" id="IPR004013">
    <property type="entry name" value="PHP_dom"/>
</dbReference>
<dbReference type="CDD" id="cd07438">
    <property type="entry name" value="PHP_HisPPase_AMP"/>
    <property type="match status" value="1"/>
</dbReference>
<dbReference type="AlphaFoldDB" id="W4V8C0"/>
<sequence length="294" mass="33082">MTCIDLHIHSNISNDGEFSPTEIVNMCVNAGVKVAAIADHNSVRGIKEARVEAARVGITLIPAIELDCTYNNKNLHVLGYYIDIDNSSFNEIEEYVLEQEQKNSKKRVAYIRDMGIFVDDEFIMKLSRNGVVTGEMIAEAVLNDYRNRNKPILRPYFENGERSDNPYVNFYWDFCSQGKVAYVPINYISLKEAVEIIYSAGGVPILAHPGVNVGEDKELLNKIVSQGIKGLEVYSSYHSCNQMQFYKDICEKMGIIKTVGSDFHGKTKPNIKIGSVTIEDSENDIYKSLTDLIK</sequence>
<gene>
    <name evidence="2" type="ORF">JCM21531_3191</name>
</gene>
<dbReference type="Gene3D" id="1.10.150.650">
    <property type="match status" value="1"/>
</dbReference>
<dbReference type="RefSeq" id="WP_038290059.1">
    <property type="nucleotide sequence ID" value="NZ_BAVR01000042.1"/>
</dbReference>
<reference evidence="2" key="1">
    <citation type="journal article" date="2014" name="Genome Announc.">
        <title>Draft Genome Sequence of Clostridium straminisolvens Strain JCM 21531T, Isolated from a Cellulose-Degrading Bacterial Community.</title>
        <authorList>
            <person name="Yuki M."/>
            <person name="Oshima K."/>
            <person name="Suda W."/>
            <person name="Sakamoto M."/>
            <person name="Kitamura K."/>
            <person name="Iida T."/>
            <person name="Hattori M."/>
            <person name="Ohkuma M."/>
        </authorList>
    </citation>
    <scope>NUCLEOTIDE SEQUENCE [LARGE SCALE GENOMIC DNA]</scope>
    <source>
        <strain evidence="2">JCM 21531</strain>
    </source>
</reference>
<dbReference type="InterPro" id="IPR003141">
    <property type="entry name" value="Pol/His_phosphatase_N"/>
</dbReference>
<name>W4V8C0_9FIRM</name>
<organism evidence="2 3">
    <name type="scientific">Acetivibrio straminisolvens JCM 21531</name>
    <dbReference type="NCBI Taxonomy" id="1294263"/>
    <lineage>
        <taxon>Bacteria</taxon>
        <taxon>Bacillati</taxon>
        <taxon>Bacillota</taxon>
        <taxon>Clostridia</taxon>
        <taxon>Eubacteriales</taxon>
        <taxon>Oscillospiraceae</taxon>
        <taxon>Acetivibrio</taxon>
    </lineage>
</organism>
<dbReference type="PANTHER" id="PTHR42924:SF3">
    <property type="entry name" value="POLYMERASE_HISTIDINOL PHOSPHATASE N-TERMINAL DOMAIN-CONTAINING PROTEIN"/>
    <property type="match status" value="1"/>
</dbReference>
<dbReference type="EMBL" id="BAVR01000042">
    <property type="protein sequence ID" value="GAE89645.1"/>
    <property type="molecule type" value="Genomic_DNA"/>
</dbReference>
<dbReference type="Proteomes" id="UP000019109">
    <property type="component" value="Unassembled WGS sequence"/>
</dbReference>
<feature type="domain" description="Polymerase/histidinol phosphatase N-terminal" evidence="1">
    <location>
        <begin position="4"/>
        <end position="70"/>
    </location>
</feature>
<protein>
    <submittedName>
        <fullName evidence="2">Metal-dependent phosphoesterase</fullName>
    </submittedName>
</protein>